<sequence length="86" mass="9198">MCRKNLAGVDLAIQIPHEVSNRTEEGRPHFALACQAPTTNRSVSYPDEWIISVRENVFVLALGYGAGAGNVLASVSSDGRVAIDSQ</sequence>
<evidence type="ECO:0000313" key="1">
    <source>
        <dbReference type="EMBL" id="CAK1543756.1"/>
    </source>
</evidence>
<name>A0AAV1J5S7_9NEOP</name>
<dbReference type="AlphaFoldDB" id="A0AAV1J5S7"/>
<proteinExistence type="predicted"/>
<reference evidence="1 2" key="1">
    <citation type="submission" date="2023-11" db="EMBL/GenBank/DDBJ databases">
        <authorList>
            <person name="Okamura Y."/>
        </authorList>
    </citation>
    <scope>NUCLEOTIDE SEQUENCE [LARGE SCALE GENOMIC DNA]</scope>
</reference>
<dbReference type="EMBL" id="CAVLEF010000005">
    <property type="protein sequence ID" value="CAK1543756.1"/>
    <property type="molecule type" value="Genomic_DNA"/>
</dbReference>
<keyword evidence="2" id="KW-1185">Reference proteome</keyword>
<gene>
    <name evidence="1" type="ORF">LNINA_LOCUS3551</name>
</gene>
<organism evidence="1 2">
    <name type="scientific">Leptosia nina</name>
    <dbReference type="NCBI Taxonomy" id="320188"/>
    <lineage>
        <taxon>Eukaryota</taxon>
        <taxon>Metazoa</taxon>
        <taxon>Ecdysozoa</taxon>
        <taxon>Arthropoda</taxon>
        <taxon>Hexapoda</taxon>
        <taxon>Insecta</taxon>
        <taxon>Pterygota</taxon>
        <taxon>Neoptera</taxon>
        <taxon>Endopterygota</taxon>
        <taxon>Lepidoptera</taxon>
        <taxon>Glossata</taxon>
        <taxon>Ditrysia</taxon>
        <taxon>Papilionoidea</taxon>
        <taxon>Pieridae</taxon>
        <taxon>Pierinae</taxon>
        <taxon>Leptosia</taxon>
    </lineage>
</organism>
<protein>
    <submittedName>
        <fullName evidence="1">Uncharacterized protein</fullName>
    </submittedName>
</protein>
<dbReference type="Proteomes" id="UP001497472">
    <property type="component" value="Unassembled WGS sequence"/>
</dbReference>
<accession>A0AAV1J5S7</accession>
<comment type="caution">
    <text evidence="1">The sequence shown here is derived from an EMBL/GenBank/DDBJ whole genome shotgun (WGS) entry which is preliminary data.</text>
</comment>
<evidence type="ECO:0000313" key="2">
    <source>
        <dbReference type="Proteomes" id="UP001497472"/>
    </source>
</evidence>